<protein>
    <submittedName>
        <fullName evidence="1">Cold shock protein (Beta-ribbon, CspA family)</fullName>
    </submittedName>
</protein>
<name>A0AAE8HEA1_9PSED</name>
<dbReference type="Proteomes" id="UP000182085">
    <property type="component" value="Chromosome I"/>
</dbReference>
<sequence>MPIETPQTAIPTSNETNPYGEQEIFFSYDGGPALRPGQIVTYERVRGPGGEWQAINIEIVKDVTVN</sequence>
<dbReference type="RefSeq" id="WP_034137362.1">
    <property type="nucleotide sequence ID" value="NZ_BAAAEG010000001.1"/>
</dbReference>
<keyword evidence="2" id="KW-1185">Reference proteome</keyword>
<dbReference type="AlphaFoldDB" id="A0AAE8HEA1"/>
<proteinExistence type="predicted"/>
<gene>
    <name evidence="1" type="ORF">SAMN04490209_3471</name>
</gene>
<evidence type="ECO:0000313" key="1">
    <source>
        <dbReference type="EMBL" id="SDV11541.1"/>
    </source>
</evidence>
<dbReference type="EMBL" id="LT629801">
    <property type="protein sequence ID" value="SDV11541.1"/>
    <property type="molecule type" value="Genomic_DNA"/>
</dbReference>
<evidence type="ECO:0000313" key="2">
    <source>
        <dbReference type="Proteomes" id="UP000182085"/>
    </source>
</evidence>
<accession>A0AAE8HEA1</accession>
<organism evidence="1 2">
    <name type="scientific">Pseudomonas rhodesiae</name>
    <dbReference type="NCBI Taxonomy" id="76760"/>
    <lineage>
        <taxon>Bacteria</taxon>
        <taxon>Pseudomonadati</taxon>
        <taxon>Pseudomonadota</taxon>
        <taxon>Gammaproteobacteria</taxon>
        <taxon>Pseudomonadales</taxon>
        <taxon>Pseudomonadaceae</taxon>
        <taxon>Pseudomonas</taxon>
    </lineage>
</organism>
<reference evidence="1 2" key="1">
    <citation type="submission" date="2016-10" db="EMBL/GenBank/DDBJ databases">
        <authorList>
            <person name="Varghese N."/>
            <person name="Submissions S."/>
        </authorList>
    </citation>
    <scope>NUCLEOTIDE SEQUENCE [LARGE SCALE GENOMIC DNA]</scope>
    <source>
        <strain evidence="1 2">BS2777</strain>
    </source>
</reference>